<dbReference type="AlphaFoldDB" id="A0A319CAF3"/>
<name>A0A319CAF3_9EURO</name>
<sequence length="385" mass="42589">MMTPQPLRPISYRNDPLGAISCPALVHSEYDFLSTGIPNENVQRPNSVTIDPVALHLPWRSSFPAARQCRFWSEAENAGKTLLQQIKRINRANSTKGGSIEPEADEAEIELSSKEVERIVNASSAAVYMNPNCSSEEIEIISQLNLILWIHDDILESSDSPHESATIIEKVTASWAGILAHPHKYAADSSDMFIRLAQRMLCISGQGEGLIRGYLTWMAFMRSTMRDQFTSLRDYLDYRAVDIGRDYILAAVKFGNKVHLSPAEESPLAPLIGLAMDHIIMTNDLFSYDKERRDSETCANAVRYLEQVLAIDARSAKTVISSLLTQTEGQMHAELESLRRADALSEAQIRCARGVIEAAAGNVVFSITTRRYSPIGAAQASGMKG</sequence>
<keyword evidence="2" id="KW-1185">Reference proteome</keyword>
<dbReference type="Proteomes" id="UP000248340">
    <property type="component" value="Unassembled WGS sequence"/>
</dbReference>
<evidence type="ECO:0000313" key="1">
    <source>
        <dbReference type="EMBL" id="PYH82455.1"/>
    </source>
</evidence>
<dbReference type="RefSeq" id="XP_025492655.1">
    <property type="nucleotide sequence ID" value="XM_025635028.1"/>
</dbReference>
<accession>A0A319CAF3</accession>
<dbReference type="OrthoDB" id="3004402at2759"/>
<dbReference type="GeneID" id="37137769"/>
<dbReference type="Gene3D" id="1.10.600.10">
    <property type="entry name" value="Farnesyl Diphosphate Synthase"/>
    <property type="match status" value="1"/>
</dbReference>
<dbReference type="VEuPathDB" id="FungiDB:BO82DRAFT_353692"/>
<evidence type="ECO:0000313" key="2">
    <source>
        <dbReference type="Proteomes" id="UP000248340"/>
    </source>
</evidence>
<reference evidence="1 2" key="1">
    <citation type="submission" date="2016-12" db="EMBL/GenBank/DDBJ databases">
        <title>The genomes of Aspergillus section Nigri reveals drivers in fungal speciation.</title>
        <authorList>
            <consortium name="DOE Joint Genome Institute"/>
            <person name="Vesth T.C."/>
            <person name="Nybo J."/>
            <person name="Theobald S."/>
            <person name="Brandl J."/>
            <person name="Frisvad J.C."/>
            <person name="Nielsen K.F."/>
            <person name="Lyhne E.K."/>
            <person name="Kogle M.E."/>
            <person name="Kuo A."/>
            <person name="Riley R."/>
            <person name="Clum A."/>
            <person name="Nolan M."/>
            <person name="Lipzen A."/>
            <person name="Salamov A."/>
            <person name="Henrissat B."/>
            <person name="Wiebenga A."/>
            <person name="De Vries R.P."/>
            <person name="Grigoriev I.V."/>
            <person name="Mortensen U.H."/>
            <person name="Andersen M.R."/>
            <person name="Baker S.E."/>
        </authorList>
    </citation>
    <scope>NUCLEOTIDE SEQUENCE [LARGE SCALE GENOMIC DNA]</scope>
    <source>
        <strain evidence="1 2">CBS 121591</strain>
    </source>
</reference>
<dbReference type="InterPro" id="IPR008949">
    <property type="entry name" value="Isoprenoid_synthase_dom_sf"/>
</dbReference>
<dbReference type="Pfam" id="PF19086">
    <property type="entry name" value="Terpene_syn_C_2"/>
    <property type="match status" value="1"/>
</dbReference>
<organism evidence="1 2">
    <name type="scientific">Aspergillus uvarum CBS 121591</name>
    <dbReference type="NCBI Taxonomy" id="1448315"/>
    <lineage>
        <taxon>Eukaryota</taxon>
        <taxon>Fungi</taxon>
        <taxon>Dikarya</taxon>
        <taxon>Ascomycota</taxon>
        <taxon>Pezizomycotina</taxon>
        <taxon>Eurotiomycetes</taxon>
        <taxon>Eurotiomycetidae</taxon>
        <taxon>Eurotiales</taxon>
        <taxon>Aspergillaceae</taxon>
        <taxon>Aspergillus</taxon>
        <taxon>Aspergillus subgen. Circumdati</taxon>
    </lineage>
</organism>
<dbReference type="EMBL" id="KZ821695">
    <property type="protein sequence ID" value="PYH82455.1"/>
    <property type="molecule type" value="Genomic_DNA"/>
</dbReference>
<protein>
    <submittedName>
        <fullName evidence="1">Terpenoid synthase</fullName>
    </submittedName>
</protein>
<gene>
    <name evidence="1" type="ORF">BO82DRAFT_353692</name>
</gene>
<proteinExistence type="predicted"/>
<dbReference type="SUPFAM" id="SSF48576">
    <property type="entry name" value="Terpenoid synthases"/>
    <property type="match status" value="1"/>
</dbReference>